<proteinExistence type="predicted"/>
<accession>A0A507ZSF6</accession>
<sequence length="188" mass="21994">MHKKIKYTFIILVVLILGGMLAYNIWKSDTKTYSPEDTVTYRNENLLVEVFYNRPYKKGREIFGKLVPYEEVWRTGANEATTFETNRNIMVDGSLLKAGKYTLWTIPDKESWKVIFNKKMYAWGIELSTEKAARDAEFDALTLELPVLQPKETVEQFSIYFTEGHNLNYMHLAWSNTLIKIPFTEAEK</sequence>
<dbReference type="AlphaFoldDB" id="A0A507ZSF6"/>
<evidence type="ECO:0000313" key="2">
    <source>
        <dbReference type="EMBL" id="TQD37765.1"/>
    </source>
</evidence>
<evidence type="ECO:0000313" key="3">
    <source>
        <dbReference type="Proteomes" id="UP000317169"/>
    </source>
</evidence>
<feature type="transmembrane region" description="Helical" evidence="1">
    <location>
        <begin position="7"/>
        <end position="26"/>
    </location>
</feature>
<organism evidence="2 3">
    <name type="scientific">Haloflavibacter putidus</name>
    <dbReference type="NCBI Taxonomy" id="2576776"/>
    <lineage>
        <taxon>Bacteria</taxon>
        <taxon>Pseudomonadati</taxon>
        <taxon>Bacteroidota</taxon>
        <taxon>Flavobacteriia</taxon>
        <taxon>Flavobacteriales</taxon>
        <taxon>Flavobacteriaceae</taxon>
        <taxon>Haloflavibacter</taxon>
    </lineage>
</organism>
<dbReference type="Proteomes" id="UP000317169">
    <property type="component" value="Unassembled WGS sequence"/>
</dbReference>
<protein>
    <submittedName>
        <fullName evidence="2">DUF2911 domain-containing protein</fullName>
    </submittedName>
</protein>
<dbReference type="Pfam" id="PF11138">
    <property type="entry name" value="DUF2911"/>
    <property type="match status" value="1"/>
</dbReference>
<evidence type="ECO:0000256" key="1">
    <source>
        <dbReference type="SAM" id="Phobius"/>
    </source>
</evidence>
<keyword evidence="3" id="KW-1185">Reference proteome</keyword>
<dbReference type="RefSeq" id="WP_141422140.1">
    <property type="nucleotide sequence ID" value="NZ_VIAR01000009.1"/>
</dbReference>
<name>A0A507ZSF6_9FLAO</name>
<keyword evidence="1" id="KW-1133">Transmembrane helix</keyword>
<gene>
    <name evidence="2" type="ORF">FKR84_09850</name>
</gene>
<dbReference type="EMBL" id="VIAR01000009">
    <property type="protein sequence ID" value="TQD37765.1"/>
    <property type="molecule type" value="Genomic_DNA"/>
</dbReference>
<dbReference type="OrthoDB" id="187854at2"/>
<keyword evidence="1" id="KW-0472">Membrane</keyword>
<comment type="caution">
    <text evidence="2">The sequence shown here is derived from an EMBL/GenBank/DDBJ whole genome shotgun (WGS) entry which is preliminary data.</text>
</comment>
<reference evidence="2 3" key="1">
    <citation type="submission" date="2019-06" db="EMBL/GenBank/DDBJ databases">
        <title>Flavibacter putida gen. nov., sp. nov., a novel marine bacterium of the family Flavobacteriaceae isolated from coastal seawater.</title>
        <authorList>
            <person name="Feng X."/>
        </authorList>
    </citation>
    <scope>NUCLEOTIDE SEQUENCE [LARGE SCALE GENOMIC DNA]</scope>
    <source>
        <strain evidence="2 3">PLHSN227</strain>
    </source>
</reference>
<keyword evidence="1" id="KW-0812">Transmembrane</keyword>
<dbReference type="InterPro" id="IPR021314">
    <property type="entry name" value="DUF2911"/>
</dbReference>